<dbReference type="Pfam" id="PF00005">
    <property type="entry name" value="ABC_tran"/>
    <property type="match status" value="1"/>
</dbReference>
<feature type="transmembrane region" description="Helical" evidence="7">
    <location>
        <begin position="181"/>
        <end position="202"/>
    </location>
</feature>
<keyword evidence="6 7" id="KW-0472">Membrane</keyword>
<evidence type="ECO:0000256" key="4">
    <source>
        <dbReference type="ARBA" id="ARBA00022840"/>
    </source>
</evidence>
<keyword evidence="4 10" id="KW-0067">ATP-binding</keyword>
<dbReference type="GO" id="GO:0140359">
    <property type="term" value="F:ABC-type transporter activity"/>
    <property type="evidence" value="ECO:0007669"/>
    <property type="project" value="InterPro"/>
</dbReference>
<feature type="transmembrane region" description="Helical" evidence="7">
    <location>
        <begin position="266"/>
        <end position="287"/>
    </location>
</feature>
<dbReference type="CDD" id="cd03228">
    <property type="entry name" value="ABCC_MRP_Like"/>
    <property type="match status" value="1"/>
</dbReference>
<name>A0A3B0WEN9_9ZZZZ</name>
<comment type="subcellular location">
    <subcellularLocation>
        <location evidence="1">Membrane</location>
        <topology evidence="1">Multi-pass membrane protein</topology>
    </subcellularLocation>
</comment>
<dbReference type="PANTHER" id="PTHR24221:SF654">
    <property type="entry name" value="ATP-BINDING CASSETTE SUB-FAMILY B MEMBER 6"/>
    <property type="match status" value="1"/>
</dbReference>
<dbReference type="InterPro" id="IPR003439">
    <property type="entry name" value="ABC_transporter-like_ATP-bd"/>
</dbReference>
<dbReference type="PROSITE" id="PS50893">
    <property type="entry name" value="ABC_TRANSPORTER_2"/>
    <property type="match status" value="1"/>
</dbReference>
<dbReference type="Gene3D" id="3.40.50.300">
    <property type="entry name" value="P-loop containing nucleotide triphosphate hydrolases"/>
    <property type="match status" value="1"/>
</dbReference>
<dbReference type="GO" id="GO:0016887">
    <property type="term" value="F:ATP hydrolysis activity"/>
    <property type="evidence" value="ECO:0007669"/>
    <property type="project" value="InterPro"/>
</dbReference>
<evidence type="ECO:0000256" key="5">
    <source>
        <dbReference type="ARBA" id="ARBA00022989"/>
    </source>
</evidence>
<protein>
    <submittedName>
        <fullName evidence="10">Lipid A export ATP-binding/permease protein MsbA</fullName>
    </submittedName>
</protein>
<dbReference type="GO" id="GO:0034040">
    <property type="term" value="F:ATPase-coupled lipid transmembrane transporter activity"/>
    <property type="evidence" value="ECO:0007669"/>
    <property type="project" value="TreeGrafter"/>
</dbReference>
<feature type="domain" description="ABC transmembrane type-1" evidence="9">
    <location>
        <begin position="26"/>
        <end position="309"/>
    </location>
</feature>
<dbReference type="PROSITE" id="PS00211">
    <property type="entry name" value="ABC_TRANSPORTER_1"/>
    <property type="match status" value="1"/>
</dbReference>
<feature type="transmembrane region" description="Helical" evidence="7">
    <location>
        <begin position="151"/>
        <end position="175"/>
    </location>
</feature>
<reference evidence="10" key="1">
    <citation type="submission" date="2018-06" db="EMBL/GenBank/DDBJ databases">
        <authorList>
            <person name="Zhirakovskaya E."/>
        </authorList>
    </citation>
    <scope>NUCLEOTIDE SEQUENCE</scope>
</reference>
<dbReference type="InterPro" id="IPR039421">
    <property type="entry name" value="Type_1_exporter"/>
</dbReference>
<dbReference type="PROSITE" id="PS50929">
    <property type="entry name" value="ABC_TM1F"/>
    <property type="match status" value="1"/>
</dbReference>
<dbReference type="InterPro" id="IPR017871">
    <property type="entry name" value="ABC_transporter-like_CS"/>
</dbReference>
<keyword evidence="2 7" id="KW-0812">Transmembrane</keyword>
<keyword evidence="3" id="KW-0547">Nucleotide-binding</keyword>
<gene>
    <name evidence="10" type="ORF">MNBD_GAMMA07-1952</name>
</gene>
<dbReference type="InterPro" id="IPR027417">
    <property type="entry name" value="P-loop_NTPase"/>
</dbReference>
<dbReference type="SUPFAM" id="SSF90123">
    <property type="entry name" value="ABC transporter transmembrane region"/>
    <property type="match status" value="1"/>
</dbReference>
<evidence type="ECO:0000256" key="2">
    <source>
        <dbReference type="ARBA" id="ARBA00022692"/>
    </source>
</evidence>
<accession>A0A3B0WEN9</accession>
<dbReference type="InterPro" id="IPR036640">
    <property type="entry name" value="ABC1_TM_sf"/>
</dbReference>
<dbReference type="SUPFAM" id="SSF52540">
    <property type="entry name" value="P-loop containing nucleoside triphosphate hydrolases"/>
    <property type="match status" value="1"/>
</dbReference>
<dbReference type="SMART" id="SM00382">
    <property type="entry name" value="AAA"/>
    <property type="match status" value="1"/>
</dbReference>
<dbReference type="GO" id="GO:0016020">
    <property type="term" value="C:membrane"/>
    <property type="evidence" value="ECO:0007669"/>
    <property type="project" value="UniProtKB-SubCell"/>
</dbReference>
<evidence type="ECO:0000259" key="8">
    <source>
        <dbReference type="PROSITE" id="PS50893"/>
    </source>
</evidence>
<evidence type="ECO:0000256" key="6">
    <source>
        <dbReference type="ARBA" id="ARBA00023136"/>
    </source>
</evidence>
<evidence type="ECO:0000256" key="3">
    <source>
        <dbReference type="ARBA" id="ARBA00022741"/>
    </source>
</evidence>
<evidence type="ECO:0000259" key="9">
    <source>
        <dbReference type="PROSITE" id="PS50929"/>
    </source>
</evidence>
<proteinExistence type="predicted"/>
<feature type="transmembrane region" description="Helical" evidence="7">
    <location>
        <begin position="79"/>
        <end position="104"/>
    </location>
</feature>
<dbReference type="AlphaFoldDB" id="A0A3B0WEN9"/>
<keyword evidence="5 7" id="KW-1133">Transmembrane helix</keyword>
<evidence type="ECO:0000313" key="10">
    <source>
        <dbReference type="EMBL" id="VAW53751.1"/>
    </source>
</evidence>
<dbReference type="EMBL" id="UOFF01000040">
    <property type="protein sequence ID" value="VAW53751.1"/>
    <property type="molecule type" value="Genomic_DNA"/>
</dbReference>
<evidence type="ECO:0000256" key="1">
    <source>
        <dbReference type="ARBA" id="ARBA00004141"/>
    </source>
</evidence>
<dbReference type="GO" id="GO:0005524">
    <property type="term" value="F:ATP binding"/>
    <property type="evidence" value="ECO:0007669"/>
    <property type="project" value="UniProtKB-KW"/>
</dbReference>
<dbReference type="InterPro" id="IPR011527">
    <property type="entry name" value="ABC1_TM_dom"/>
</dbReference>
<dbReference type="PANTHER" id="PTHR24221">
    <property type="entry name" value="ATP-BINDING CASSETTE SUB-FAMILY B"/>
    <property type="match status" value="1"/>
</dbReference>
<dbReference type="InterPro" id="IPR003593">
    <property type="entry name" value="AAA+_ATPase"/>
</dbReference>
<dbReference type="Gene3D" id="1.20.1560.10">
    <property type="entry name" value="ABC transporter type 1, transmembrane domain"/>
    <property type="match status" value="1"/>
</dbReference>
<sequence>MNSNNIKYIIRSFTLLDINDKFSIKLLIILSLINSLIQTLGIVSIMPFIAIVADPTLVESNETIRMIKESFDIKTYQTLLLTFGGFTFLSIVLSNFFSIFAFWANLRFFNHKEHQLTQELLNIYLSKKSVAFYRIKKSQILKYILSDVERVLIGTQMTVIDLISDIFICIIVISVLLYMDIFVTITTALSLSLSYIFIFILLSNKIKYYGKTFAQLESKVYASINHAIDMFREIRISGQKKQFVNTFSRPSEALADHAIRYYALSYLPIQLVEILAFGMVISISIYYSVSDNSSFNAISAISIYAFATYRLVPILKSIFENIEELTYNASTLKQLTEQYINKESDPSEAINTIRLNDRLSVKDVISLNNVSFQYAPQLPLILENFNISISQGKFTCISGRSGVGKSTILDIILGLSTPQAGNFYIDNITPTPEDIRHWQNNIGYVPQKIQFINGSVYQNIAFGVAPEKIDMEQVKTVAKLTLIDELIEQRLPLKYDSHLGDGGIMLSGGEKQRIGIARCLYHNPEVLIFDEATNELDPVTESKILDNIKTLPNKTIIFVTHKPAVIAIADQHIEIQEHHTDKARLD</sequence>
<organism evidence="10">
    <name type="scientific">hydrothermal vent metagenome</name>
    <dbReference type="NCBI Taxonomy" id="652676"/>
    <lineage>
        <taxon>unclassified sequences</taxon>
        <taxon>metagenomes</taxon>
        <taxon>ecological metagenomes</taxon>
    </lineage>
</organism>
<feature type="transmembrane region" description="Helical" evidence="7">
    <location>
        <begin position="26"/>
        <end position="53"/>
    </location>
</feature>
<evidence type="ECO:0000256" key="7">
    <source>
        <dbReference type="SAM" id="Phobius"/>
    </source>
</evidence>
<feature type="domain" description="ABC transporter" evidence="8">
    <location>
        <begin position="365"/>
        <end position="585"/>
    </location>
</feature>